<reference evidence="3 4" key="1">
    <citation type="journal article" date="2014" name="PLoS Genet.">
        <title>Phylogenetically driven sequencing of extremely halophilic archaea reveals strategies for static and dynamic osmo-response.</title>
        <authorList>
            <person name="Becker E.A."/>
            <person name="Seitzer P.M."/>
            <person name="Tritt A."/>
            <person name="Larsen D."/>
            <person name="Krusor M."/>
            <person name="Yao A.I."/>
            <person name="Wu D."/>
            <person name="Madern D."/>
            <person name="Eisen J.A."/>
            <person name="Darling A.E."/>
            <person name="Facciotti M.T."/>
        </authorList>
    </citation>
    <scope>NUCLEOTIDE SEQUENCE [LARGE SCALE GENOMIC DNA]</scope>
    <source>
        <strain evidence="3 4">DSM 5350</strain>
    </source>
</reference>
<accession>M0MIY4</accession>
<keyword evidence="4" id="KW-1185">Reference proteome</keyword>
<dbReference type="RefSeq" id="WP_006077557.1">
    <property type="nucleotide sequence ID" value="NZ_AOMD01000021.1"/>
</dbReference>
<dbReference type="STRING" id="1227455.C449_08529"/>
<evidence type="ECO:0000313" key="4">
    <source>
        <dbReference type="Proteomes" id="UP000011669"/>
    </source>
</evidence>
<evidence type="ECO:0008006" key="5">
    <source>
        <dbReference type="Google" id="ProtNLM"/>
    </source>
</evidence>
<dbReference type="PANTHER" id="PTHR21530:SF7">
    <property type="entry name" value="TRAB DOMAIN-CONTAINING PROTEIN"/>
    <property type="match status" value="1"/>
</dbReference>
<feature type="transmembrane region" description="Helical" evidence="2">
    <location>
        <begin position="332"/>
        <end position="351"/>
    </location>
</feature>
<evidence type="ECO:0000256" key="2">
    <source>
        <dbReference type="SAM" id="Phobius"/>
    </source>
</evidence>
<dbReference type="InterPro" id="IPR046345">
    <property type="entry name" value="TraB_PrgY-like"/>
</dbReference>
<dbReference type="Proteomes" id="UP000011669">
    <property type="component" value="Unassembled WGS sequence"/>
</dbReference>
<dbReference type="AlphaFoldDB" id="M0MIY4"/>
<protein>
    <recommendedName>
        <fullName evidence="5">TraB determinant protein</fullName>
    </recommendedName>
</protein>
<dbReference type="PATRIC" id="fig|1227455.4.peg.1744"/>
<dbReference type="CDD" id="cd14726">
    <property type="entry name" value="TraB_PrgY-like"/>
    <property type="match status" value="1"/>
</dbReference>
<keyword evidence="2" id="KW-1133">Transmembrane helix</keyword>
<evidence type="ECO:0000313" key="3">
    <source>
        <dbReference type="EMBL" id="EMA44689.1"/>
    </source>
</evidence>
<feature type="compositionally biased region" description="Low complexity" evidence="1">
    <location>
        <begin position="1"/>
        <end position="15"/>
    </location>
</feature>
<gene>
    <name evidence="3" type="ORF">C449_08529</name>
</gene>
<sequence length="505" mass="53802">MSDSATTGDADSGSGSAAGAGPGSVRVVGTAHVSADSVDEVERTIADERPDIVAVEIDEGRYRQMKGEEPDDLDAGDLLRGNTVFQFLAYWLLSYVQTRLGDEFDITPGADMLAAIETAEDLGLGIALVDRDIQVTVQRFWTRMTGIEKLRMLSSLPLAFAPPSAVALGLGLSVGAIVGFPLEALFGPLVIPSGLALPGFVASAVDFLLVGSALGLGVALLFLGLFVLTAPEEGEQEELAMEDLTDADVVGAMLEEFRAFSPGGAEALIDERDAFIAHRLVELRKAGHRVVAVVGAGHQSGIERYLDDPELLPPQEELVGRESSVRFSPYKIVGYLFTLGFLAFFVLLAMAGARNEFLLRLFGAWFLINGVFAAALARVAGAHWTSAGVGGLVAWLTSVNPLLAPGWFAGYVELRYLDVNIGDISTLNEILGDEEAPIPELLDRLQEVALFRLIAVVALTNVGSIVASFLFLSVVLPYFSASVDITQLMLEGARNSADLIWETVT</sequence>
<comment type="caution">
    <text evidence="3">The sequence shown here is derived from an EMBL/GenBank/DDBJ whole genome shotgun (WGS) entry which is preliminary data.</text>
</comment>
<keyword evidence="2" id="KW-0812">Transmembrane</keyword>
<feature type="transmembrane region" description="Helical" evidence="2">
    <location>
        <begin position="357"/>
        <end position="377"/>
    </location>
</feature>
<keyword evidence="2" id="KW-0472">Membrane</keyword>
<feature type="transmembrane region" description="Helical" evidence="2">
    <location>
        <begin position="158"/>
        <end position="180"/>
    </location>
</feature>
<feature type="transmembrane region" description="Helical" evidence="2">
    <location>
        <begin position="389"/>
        <end position="408"/>
    </location>
</feature>
<dbReference type="InParanoid" id="M0MIY4"/>
<name>M0MIY4_9EURY</name>
<dbReference type="OrthoDB" id="185689at2157"/>
<dbReference type="EMBL" id="AOMD01000021">
    <property type="protein sequence ID" value="EMA44689.1"/>
    <property type="molecule type" value="Genomic_DNA"/>
</dbReference>
<proteinExistence type="predicted"/>
<dbReference type="FunCoup" id="M0MIY4">
    <property type="interactions" value="56"/>
</dbReference>
<dbReference type="PANTHER" id="PTHR21530">
    <property type="entry name" value="PHEROMONE SHUTDOWN PROTEIN"/>
    <property type="match status" value="1"/>
</dbReference>
<organism evidence="3 4">
    <name type="scientific">Halococcus saccharolyticus DSM 5350</name>
    <dbReference type="NCBI Taxonomy" id="1227455"/>
    <lineage>
        <taxon>Archaea</taxon>
        <taxon>Methanobacteriati</taxon>
        <taxon>Methanobacteriota</taxon>
        <taxon>Stenosarchaea group</taxon>
        <taxon>Halobacteria</taxon>
        <taxon>Halobacteriales</taxon>
        <taxon>Halococcaceae</taxon>
        <taxon>Halococcus</taxon>
    </lineage>
</organism>
<dbReference type="Pfam" id="PF01963">
    <property type="entry name" value="TraB_PrgY_gumN"/>
    <property type="match status" value="2"/>
</dbReference>
<dbReference type="InterPro" id="IPR002816">
    <property type="entry name" value="TraB/PrgY/GumN_fam"/>
</dbReference>
<feature type="transmembrane region" description="Helical" evidence="2">
    <location>
        <begin position="449"/>
        <end position="479"/>
    </location>
</feature>
<evidence type="ECO:0000256" key="1">
    <source>
        <dbReference type="SAM" id="MobiDB-lite"/>
    </source>
</evidence>
<feature type="region of interest" description="Disordered" evidence="1">
    <location>
        <begin position="1"/>
        <end position="23"/>
    </location>
</feature>
<feature type="transmembrane region" description="Helical" evidence="2">
    <location>
        <begin position="200"/>
        <end position="228"/>
    </location>
</feature>